<organism evidence="23 24">
    <name type="scientific">Bacterioplanoides pacificum</name>
    <dbReference type="NCBI Taxonomy" id="1171596"/>
    <lineage>
        <taxon>Bacteria</taxon>
        <taxon>Pseudomonadati</taxon>
        <taxon>Pseudomonadota</taxon>
        <taxon>Gammaproteobacteria</taxon>
        <taxon>Oceanospirillales</taxon>
        <taxon>Oceanospirillaceae</taxon>
        <taxon>Bacterioplanoides</taxon>
    </lineage>
</organism>
<dbReference type="PROSITE" id="PS50894">
    <property type="entry name" value="HPT"/>
    <property type="match status" value="1"/>
</dbReference>
<evidence type="ECO:0000256" key="9">
    <source>
        <dbReference type="ARBA" id="ARBA00022741"/>
    </source>
</evidence>
<dbReference type="Pfam" id="PF00672">
    <property type="entry name" value="HAMP"/>
    <property type="match status" value="1"/>
</dbReference>
<dbReference type="EMBL" id="JBHRYB010000013">
    <property type="protein sequence ID" value="MFC3681020.1"/>
    <property type="molecule type" value="Genomic_DNA"/>
</dbReference>
<comment type="subcellular location">
    <subcellularLocation>
        <location evidence="2">Cell inner membrane</location>
        <topology evidence="2">Multi-pass membrane protein</topology>
    </subcellularLocation>
</comment>
<keyword evidence="12 18" id="KW-1133">Transmembrane helix</keyword>
<evidence type="ECO:0000256" key="2">
    <source>
        <dbReference type="ARBA" id="ARBA00004429"/>
    </source>
</evidence>
<keyword evidence="5" id="KW-0997">Cell inner membrane</keyword>
<dbReference type="EC" id="2.7.13.3" evidence="3"/>
<feature type="domain" description="Response regulatory" evidence="20">
    <location>
        <begin position="676"/>
        <end position="792"/>
    </location>
</feature>
<feature type="domain" description="HPt" evidence="22">
    <location>
        <begin position="836"/>
        <end position="939"/>
    </location>
</feature>
<dbReference type="SMART" id="SM00304">
    <property type="entry name" value="HAMP"/>
    <property type="match status" value="1"/>
</dbReference>
<dbReference type="SUPFAM" id="SSF158472">
    <property type="entry name" value="HAMP domain-like"/>
    <property type="match status" value="1"/>
</dbReference>
<comment type="caution">
    <text evidence="23">The sequence shown here is derived from an EMBL/GenBank/DDBJ whole genome shotgun (WGS) entry which is preliminary data.</text>
</comment>
<dbReference type="PRINTS" id="PR00344">
    <property type="entry name" value="BCTRLSENSOR"/>
</dbReference>
<dbReference type="Pfam" id="PF01627">
    <property type="entry name" value="Hpt"/>
    <property type="match status" value="1"/>
</dbReference>
<feature type="transmembrane region" description="Helical" evidence="18">
    <location>
        <begin position="12"/>
        <end position="31"/>
    </location>
</feature>
<evidence type="ECO:0000256" key="16">
    <source>
        <dbReference type="PROSITE-ProRule" id="PRU00169"/>
    </source>
</evidence>
<evidence type="ECO:0000259" key="19">
    <source>
        <dbReference type="PROSITE" id="PS50109"/>
    </source>
</evidence>
<evidence type="ECO:0000259" key="21">
    <source>
        <dbReference type="PROSITE" id="PS50885"/>
    </source>
</evidence>
<keyword evidence="7" id="KW-0808">Transferase</keyword>
<comment type="caution">
    <text evidence="16">Lacks conserved residue(s) required for the propagation of feature annotation.</text>
</comment>
<evidence type="ECO:0000256" key="15">
    <source>
        <dbReference type="PROSITE-ProRule" id="PRU00110"/>
    </source>
</evidence>
<dbReference type="InterPro" id="IPR011006">
    <property type="entry name" value="CheY-like_superfamily"/>
</dbReference>
<gene>
    <name evidence="23" type="ORF">ACFOMG_13010</name>
</gene>
<dbReference type="CDD" id="cd06225">
    <property type="entry name" value="HAMP"/>
    <property type="match status" value="1"/>
</dbReference>
<keyword evidence="11 23" id="KW-0067">ATP-binding</keyword>
<evidence type="ECO:0000256" key="5">
    <source>
        <dbReference type="ARBA" id="ARBA00022519"/>
    </source>
</evidence>
<dbReference type="PANTHER" id="PTHR45339:SF1">
    <property type="entry name" value="HYBRID SIGNAL TRANSDUCTION HISTIDINE KINASE J"/>
    <property type="match status" value="1"/>
</dbReference>
<dbReference type="InterPro" id="IPR003660">
    <property type="entry name" value="HAMP_dom"/>
</dbReference>
<evidence type="ECO:0000256" key="3">
    <source>
        <dbReference type="ARBA" id="ARBA00012438"/>
    </source>
</evidence>
<dbReference type="Gene3D" id="1.10.287.130">
    <property type="match status" value="1"/>
</dbReference>
<dbReference type="SMART" id="SM00073">
    <property type="entry name" value="HPT"/>
    <property type="match status" value="1"/>
</dbReference>
<dbReference type="SUPFAM" id="SSF52172">
    <property type="entry name" value="CheY-like"/>
    <property type="match status" value="2"/>
</dbReference>
<keyword evidence="4" id="KW-1003">Cell membrane</keyword>
<dbReference type="Proteomes" id="UP001595722">
    <property type="component" value="Unassembled WGS sequence"/>
</dbReference>
<evidence type="ECO:0000256" key="13">
    <source>
        <dbReference type="ARBA" id="ARBA00023012"/>
    </source>
</evidence>
<feature type="domain" description="Response regulatory" evidence="20">
    <location>
        <begin position="536"/>
        <end position="652"/>
    </location>
</feature>
<evidence type="ECO:0000256" key="17">
    <source>
        <dbReference type="SAM" id="Coils"/>
    </source>
</evidence>
<feature type="modified residue" description="Phosphohistidine" evidence="15">
    <location>
        <position position="875"/>
    </location>
</feature>
<evidence type="ECO:0000256" key="4">
    <source>
        <dbReference type="ARBA" id="ARBA00022475"/>
    </source>
</evidence>
<dbReference type="CDD" id="cd00082">
    <property type="entry name" value="HisKA"/>
    <property type="match status" value="1"/>
</dbReference>
<dbReference type="Gene3D" id="3.40.50.2300">
    <property type="match status" value="2"/>
</dbReference>
<protein>
    <recommendedName>
        <fullName evidence="3">histidine kinase</fullName>
        <ecNumber evidence="3">2.7.13.3</ecNumber>
    </recommendedName>
</protein>
<feature type="transmembrane region" description="Helical" evidence="18">
    <location>
        <begin position="177"/>
        <end position="198"/>
    </location>
</feature>
<evidence type="ECO:0000256" key="18">
    <source>
        <dbReference type="SAM" id="Phobius"/>
    </source>
</evidence>
<comment type="catalytic activity">
    <reaction evidence="1">
        <text>ATP + protein L-histidine = ADP + protein N-phospho-L-histidine.</text>
        <dbReference type="EC" id="2.7.13.3"/>
    </reaction>
</comment>
<dbReference type="SMART" id="SM00448">
    <property type="entry name" value="REC"/>
    <property type="match status" value="1"/>
</dbReference>
<evidence type="ECO:0000256" key="12">
    <source>
        <dbReference type="ARBA" id="ARBA00022989"/>
    </source>
</evidence>
<dbReference type="Gene3D" id="6.10.340.10">
    <property type="match status" value="1"/>
</dbReference>
<reference evidence="24" key="1">
    <citation type="journal article" date="2019" name="Int. J. Syst. Evol. Microbiol.">
        <title>The Global Catalogue of Microorganisms (GCM) 10K type strain sequencing project: providing services to taxonomists for standard genome sequencing and annotation.</title>
        <authorList>
            <consortium name="The Broad Institute Genomics Platform"/>
            <consortium name="The Broad Institute Genome Sequencing Center for Infectious Disease"/>
            <person name="Wu L."/>
            <person name="Ma J."/>
        </authorList>
    </citation>
    <scope>NUCLEOTIDE SEQUENCE [LARGE SCALE GENOMIC DNA]</scope>
    <source>
        <strain evidence="24">KCTC 42424</strain>
    </source>
</reference>
<dbReference type="InterPro" id="IPR008207">
    <property type="entry name" value="Sig_transdc_His_kin_Hpt_dom"/>
</dbReference>
<name>A0ABV7VTY0_9GAMM</name>
<keyword evidence="24" id="KW-1185">Reference proteome</keyword>
<evidence type="ECO:0000256" key="6">
    <source>
        <dbReference type="ARBA" id="ARBA00022553"/>
    </source>
</evidence>
<dbReference type="CDD" id="cd17546">
    <property type="entry name" value="REC_hyHK_CKI1_RcsC-like"/>
    <property type="match status" value="1"/>
</dbReference>
<feature type="domain" description="Histidine kinase" evidence="19">
    <location>
        <begin position="299"/>
        <end position="520"/>
    </location>
</feature>
<dbReference type="CDD" id="cd00088">
    <property type="entry name" value="HPT"/>
    <property type="match status" value="1"/>
</dbReference>
<evidence type="ECO:0000256" key="11">
    <source>
        <dbReference type="ARBA" id="ARBA00022840"/>
    </source>
</evidence>
<dbReference type="PROSITE" id="PS50885">
    <property type="entry name" value="HAMP"/>
    <property type="match status" value="1"/>
</dbReference>
<dbReference type="PROSITE" id="PS50110">
    <property type="entry name" value="RESPONSE_REGULATORY"/>
    <property type="match status" value="2"/>
</dbReference>
<keyword evidence="14 18" id="KW-0472">Membrane</keyword>
<keyword evidence="8 18" id="KW-0812">Transmembrane</keyword>
<dbReference type="GO" id="GO:0005524">
    <property type="term" value="F:ATP binding"/>
    <property type="evidence" value="ECO:0007669"/>
    <property type="project" value="UniProtKB-KW"/>
</dbReference>
<dbReference type="PANTHER" id="PTHR45339">
    <property type="entry name" value="HYBRID SIGNAL TRANSDUCTION HISTIDINE KINASE J"/>
    <property type="match status" value="1"/>
</dbReference>
<dbReference type="InterPro" id="IPR036890">
    <property type="entry name" value="HATPase_C_sf"/>
</dbReference>
<dbReference type="SUPFAM" id="SSF47226">
    <property type="entry name" value="Histidine-containing phosphotransfer domain, HPT domain"/>
    <property type="match status" value="1"/>
</dbReference>
<evidence type="ECO:0000256" key="7">
    <source>
        <dbReference type="ARBA" id="ARBA00022679"/>
    </source>
</evidence>
<feature type="modified residue" description="4-aspartylphosphate" evidence="16">
    <location>
        <position position="725"/>
    </location>
</feature>
<proteinExistence type="predicted"/>
<feature type="coiled-coil region" evidence="17">
    <location>
        <begin position="255"/>
        <end position="282"/>
    </location>
</feature>
<dbReference type="SMART" id="SM00388">
    <property type="entry name" value="HisKA"/>
    <property type="match status" value="1"/>
</dbReference>
<evidence type="ECO:0000256" key="14">
    <source>
        <dbReference type="ARBA" id="ARBA00023136"/>
    </source>
</evidence>
<keyword evidence="6 16" id="KW-0597">Phosphoprotein</keyword>
<dbReference type="Pfam" id="PF00512">
    <property type="entry name" value="HisKA"/>
    <property type="match status" value="1"/>
</dbReference>
<keyword evidence="10" id="KW-0418">Kinase</keyword>
<keyword evidence="13" id="KW-0902">Two-component regulatory system</keyword>
<dbReference type="PROSITE" id="PS50109">
    <property type="entry name" value="HIS_KIN"/>
    <property type="match status" value="1"/>
</dbReference>
<evidence type="ECO:0000259" key="22">
    <source>
        <dbReference type="PROSITE" id="PS50894"/>
    </source>
</evidence>
<dbReference type="SUPFAM" id="SSF47384">
    <property type="entry name" value="Homodimeric domain of signal transducing histidine kinase"/>
    <property type="match status" value="1"/>
</dbReference>
<dbReference type="CDD" id="cd16922">
    <property type="entry name" value="HATPase_EvgS-ArcB-TorS-like"/>
    <property type="match status" value="1"/>
</dbReference>
<dbReference type="InterPro" id="IPR001789">
    <property type="entry name" value="Sig_transdc_resp-reg_receiver"/>
</dbReference>
<keyword evidence="9" id="KW-0547">Nucleotide-binding</keyword>
<dbReference type="Pfam" id="PF00072">
    <property type="entry name" value="Response_reg"/>
    <property type="match status" value="1"/>
</dbReference>
<dbReference type="Pfam" id="PF02518">
    <property type="entry name" value="HATPase_c"/>
    <property type="match status" value="1"/>
</dbReference>
<sequence>MKHWKIQSRIMYMALVPGIIVSLTLGLFFIVDRKRDLDDLLNQRALAMAKQLAPTCEYGVMTGNSGILQNIANNMLEERDVRSVSIYNQDVDMLAHAGPKMMTERVGSAELQQNQLQLLRTPGSVRVRAPVFAENLVIPDQFSEQFYAQESKQMRLLGWAEVELSSANTRLQQYQHLASSLAVVVLVLLGCSLLAYHISRQLTVPISTLVDGIHELSEGRYDYRIKVDSGPEFERMAKGVNSLASTIQHAELEYQQNLEQAMRDLQENVDEMEIRNNELQLGRKKAIEASQMKSQFLANVSHEIRTPLNGIVGFTGLLERTGVSNLQADYLGTIRKSSQDLLKIINDILDLSKIDADKLILEHSPFDLRDVLEQVLTVLAPQAYDKQLSLYQQIADDVPLQVVGDPLRLKQILTNLVNNAVKFTERGNVKVLISRISQTEQRATLQFEVRDTGIGMTADQIERIFDTFSQADASTSRRFGGTGLGLIISKALVEAMHGGVKVESTPGQGSAFIFHIDIDINRDYVADQQPLLSQQRVAVLETNDFNRQLLESLLKDWQMDYQLAQDEAQLRELLAADQPPSAVLLAVDRQQIHKAPQQAFLQQLALLDIPVIAMVNSVEHEELQWLVSCGATQVLSIPLVQQKLCDTLRRVLLPEPETAPDNGDNPTISEQREPPLVLAVDDNEANLKLVTALLAELGVPVCSATSGQEAIDKVTANPVEMVLMDIQMPNMTGLEASQYIRGLPGKAHLPIVALTAHALADEKELLLNSGMDDYQTKPINLETLAHCIQRWTNYQPQLNQPASPSLTPPQNPAASSTAVSEVIFDATESLKHANYKQDLACDMFSMLLQSLQRDSAAALEAWEAENFDELLEKVHKIHGACRYCGVPRLRSAVCNFETELKSDNRQQLPDHMRHFMAEVDSLQQWAAGHDWLSLLARAQREITANA</sequence>
<evidence type="ECO:0000313" key="24">
    <source>
        <dbReference type="Proteomes" id="UP001595722"/>
    </source>
</evidence>
<dbReference type="RefSeq" id="WP_376867165.1">
    <property type="nucleotide sequence ID" value="NZ_JBHRYB010000013.1"/>
</dbReference>
<evidence type="ECO:0000256" key="8">
    <source>
        <dbReference type="ARBA" id="ARBA00022692"/>
    </source>
</evidence>
<dbReference type="SUPFAM" id="SSF55874">
    <property type="entry name" value="ATPase domain of HSP90 chaperone/DNA topoisomerase II/histidine kinase"/>
    <property type="match status" value="1"/>
</dbReference>
<evidence type="ECO:0000259" key="20">
    <source>
        <dbReference type="PROSITE" id="PS50110"/>
    </source>
</evidence>
<dbReference type="SMART" id="SM00387">
    <property type="entry name" value="HATPase_c"/>
    <property type="match status" value="1"/>
</dbReference>
<dbReference type="Gene3D" id="1.20.120.160">
    <property type="entry name" value="HPT domain"/>
    <property type="match status" value="1"/>
</dbReference>
<dbReference type="InterPro" id="IPR005467">
    <property type="entry name" value="His_kinase_dom"/>
</dbReference>
<dbReference type="Pfam" id="PF09984">
    <property type="entry name" value="sCache_4"/>
    <property type="match status" value="1"/>
</dbReference>
<evidence type="ECO:0000256" key="1">
    <source>
        <dbReference type="ARBA" id="ARBA00000085"/>
    </source>
</evidence>
<feature type="domain" description="HAMP" evidence="21">
    <location>
        <begin position="200"/>
        <end position="252"/>
    </location>
</feature>
<dbReference type="InterPro" id="IPR019247">
    <property type="entry name" value="Histidine_kinase_BarA_N"/>
</dbReference>
<dbReference type="InterPro" id="IPR003594">
    <property type="entry name" value="HATPase_dom"/>
</dbReference>
<accession>A0ABV7VTY0</accession>
<evidence type="ECO:0000256" key="10">
    <source>
        <dbReference type="ARBA" id="ARBA00022777"/>
    </source>
</evidence>
<dbReference type="InterPro" id="IPR036641">
    <property type="entry name" value="HPT_dom_sf"/>
</dbReference>
<keyword evidence="17" id="KW-0175">Coiled coil</keyword>
<dbReference type="InterPro" id="IPR036097">
    <property type="entry name" value="HisK_dim/P_sf"/>
</dbReference>
<evidence type="ECO:0000313" key="23">
    <source>
        <dbReference type="EMBL" id="MFC3681020.1"/>
    </source>
</evidence>
<dbReference type="Gene3D" id="3.30.565.10">
    <property type="entry name" value="Histidine kinase-like ATPase, C-terminal domain"/>
    <property type="match status" value="1"/>
</dbReference>
<dbReference type="InterPro" id="IPR004358">
    <property type="entry name" value="Sig_transdc_His_kin-like_C"/>
</dbReference>
<dbReference type="InterPro" id="IPR003661">
    <property type="entry name" value="HisK_dim/P_dom"/>
</dbReference>